<name>A0A6G9AR61_9BACT</name>
<reference evidence="1 2" key="1">
    <citation type="submission" date="2020-03" db="EMBL/GenBank/DDBJ databases">
        <authorList>
            <person name="Kim M.K."/>
        </authorList>
    </citation>
    <scope>NUCLEOTIDE SEQUENCE [LARGE SCALE GENOMIC DNA]</scope>
    <source>
        <strain evidence="1 2">BT328</strain>
    </source>
</reference>
<accession>A0A6G9AR61</accession>
<dbReference type="EMBL" id="CP050063">
    <property type="protein sequence ID" value="QIP14703.1"/>
    <property type="molecule type" value="Genomic_DNA"/>
</dbReference>
<evidence type="ECO:0000313" key="1">
    <source>
        <dbReference type="EMBL" id="QIP14703.1"/>
    </source>
</evidence>
<evidence type="ECO:0000313" key="2">
    <source>
        <dbReference type="Proteomes" id="UP000501802"/>
    </source>
</evidence>
<evidence type="ECO:0008006" key="3">
    <source>
        <dbReference type="Google" id="ProtNLM"/>
    </source>
</evidence>
<dbReference type="AlphaFoldDB" id="A0A6G9AR61"/>
<dbReference type="RefSeq" id="WP_167211290.1">
    <property type="nucleotide sequence ID" value="NZ_CP050063.1"/>
</dbReference>
<proteinExistence type="predicted"/>
<dbReference type="KEGG" id="spib:G8759_19840"/>
<dbReference type="PROSITE" id="PS51257">
    <property type="entry name" value="PROKAR_LIPOPROTEIN"/>
    <property type="match status" value="1"/>
</dbReference>
<sequence length="103" mass="10872">MKTLILPLLYAALAACNPKQTKSDLAPAPVSDSLYIAGCMGPAEIHVSVLVARAKLTTYNVGDTLQCSPPQGDPDRMGIVFVEDAQGAFPVVIKSLNLHNHGN</sequence>
<protein>
    <recommendedName>
        <fullName evidence="3">Lipoprotein</fullName>
    </recommendedName>
</protein>
<dbReference type="Proteomes" id="UP000501802">
    <property type="component" value="Chromosome"/>
</dbReference>
<gene>
    <name evidence="1" type="ORF">G8759_19840</name>
</gene>
<keyword evidence="2" id="KW-1185">Reference proteome</keyword>
<organism evidence="1 2">
    <name type="scientific">Spirosoma aureum</name>
    <dbReference type="NCBI Taxonomy" id="2692134"/>
    <lineage>
        <taxon>Bacteria</taxon>
        <taxon>Pseudomonadati</taxon>
        <taxon>Bacteroidota</taxon>
        <taxon>Cytophagia</taxon>
        <taxon>Cytophagales</taxon>
        <taxon>Cytophagaceae</taxon>
        <taxon>Spirosoma</taxon>
    </lineage>
</organism>